<sequence length="387" mass="43228">MSQDKTYLETIRDESTLAKASQGKATLATLLQSSDWKSAVSKWGRGQLLAHRVVCGRSVPYLPFLKKFQDPSVMDPNDCIARLIEGPGRIDDVVHGAEAQLVQHHQPESLGYVWAAMRPFLQQSRVLHTEAASQPSRERRPPQRYGGGVPSNQADLGSSPESGQRPETSASDSDFSSVGYTEKPGGLLLEEDTIQLASFFIRCVLNHAQAMDKRDPFLEFRSKRLLYSYRLGGPQNAFVNAVDDGGIQIYDSKRELLHQVALLEGKRTFQKITDGKADISDELLGQMVGEALALQQNSETTKNENRRTDFITILAATHYLRLFHFHIPTDYVESYKALTGISPSQTGLEGVLKVNSTDWLSMKQRDHREILVSHLLALIHWANQELA</sequence>
<keyword evidence="3" id="KW-1185">Reference proteome</keyword>
<evidence type="ECO:0000313" key="3">
    <source>
        <dbReference type="Proteomes" id="UP000054481"/>
    </source>
</evidence>
<accession>A0A0F7ZRB3</accession>
<organism evidence="2 3">
    <name type="scientific">Hirsutella minnesotensis 3608</name>
    <dbReference type="NCBI Taxonomy" id="1043627"/>
    <lineage>
        <taxon>Eukaryota</taxon>
        <taxon>Fungi</taxon>
        <taxon>Dikarya</taxon>
        <taxon>Ascomycota</taxon>
        <taxon>Pezizomycotina</taxon>
        <taxon>Sordariomycetes</taxon>
        <taxon>Hypocreomycetidae</taxon>
        <taxon>Hypocreales</taxon>
        <taxon>Ophiocordycipitaceae</taxon>
        <taxon>Hirsutella</taxon>
    </lineage>
</organism>
<dbReference type="OrthoDB" id="4923338at2759"/>
<feature type="compositionally biased region" description="Polar residues" evidence="1">
    <location>
        <begin position="150"/>
        <end position="178"/>
    </location>
</feature>
<proteinExistence type="predicted"/>
<dbReference type="Proteomes" id="UP000054481">
    <property type="component" value="Unassembled WGS sequence"/>
</dbReference>
<name>A0A0F7ZRB3_9HYPO</name>
<protein>
    <submittedName>
        <fullName evidence="2">Uncharacterized protein</fullName>
    </submittedName>
</protein>
<evidence type="ECO:0000313" key="2">
    <source>
        <dbReference type="EMBL" id="KJZ69313.1"/>
    </source>
</evidence>
<reference evidence="2 3" key="1">
    <citation type="journal article" date="2014" name="Genome Biol. Evol.">
        <title>Comparative genomics and transcriptomics analyses reveal divergent lifestyle features of nematode endoparasitic fungus Hirsutella minnesotensis.</title>
        <authorList>
            <person name="Lai Y."/>
            <person name="Liu K."/>
            <person name="Zhang X."/>
            <person name="Zhang X."/>
            <person name="Li K."/>
            <person name="Wang N."/>
            <person name="Shu C."/>
            <person name="Wu Y."/>
            <person name="Wang C."/>
            <person name="Bushley K.E."/>
            <person name="Xiang M."/>
            <person name="Liu X."/>
        </authorList>
    </citation>
    <scope>NUCLEOTIDE SEQUENCE [LARGE SCALE GENOMIC DNA]</scope>
    <source>
        <strain evidence="2 3">3608</strain>
    </source>
</reference>
<feature type="region of interest" description="Disordered" evidence="1">
    <location>
        <begin position="128"/>
        <end position="178"/>
    </location>
</feature>
<evidence type="ECO:0000256" key="1">
    <source>
        <dbReference type="SAM" id="MobiDB-lite"/>
    </source>
</evidence>
<gene>
    <name evidence="2" type="ORF">HIM_11291</name>
</gene>
<dbReference type="AlphaFoldDB" id="A0A0F7ZRB3"/>
<dbReference type="EMBL" id="KQ030731">
    <property type="protein sequence ID" value="KJZ69313.1"/>
    <property type="molecule type" value="Genomic_DNA"/>
</dbReference>